<feature type="compositionally biased region" description="Polar residues" evidence="1">
    <location>
        <begin position="77"/>
        <end position="89"/>
    </location>
</feature>
<dbReference type="RefSeq" id="XP_024734984.1">
    <property type="nucleotide sequence ID" value="XM_024883314.1"/>
</dbReference>
<evidence type="ECO:0000256" key="1">
    <source>
        <dbReference type="SAM" id="MobiDB-lite"/>
    </source>
</evidence>
<dbReference type="GeneID" id="36591391"/>
<dbReference type="AlphaFoldDB" id="A0A2J6T4Y1"/>
<dbReference type="PANTHER" id="PTHR37540">
    <property type="entry name" value="TRANSCRIPTION FACTOR (ACR-2), PUTATIVE-RELATED-RELATED"/>
    <property type="match status" value="1"/>
</dbReference>
<organism evidence="2 3">
    <name type="scientific">Hyaloscypha bicolor E</name>
    <dbReference type="NCBI Taxonomy" id="1095630"/>
    <lineage>
        <taxon>Eukaryota</taxon>
        <taxon>Fungi</taxon>
        <taxon>Dikarya</taxon>
        <taxon>Ascomycota</taxon>
        <taxon>Pezizomycotina</taxon>
        <taxon>Leotiomycetes</taxon>
        <taxon>Helotiales</taxon>
        <taxon>Hyaloscyphaceae</taxon>
        <taxon>Hyaloscypha</taxon>
        <taxon>Hyaloscypha bicolor</taxon>
    </lineage>
</organism>
<feature type="compositionally biased region" description="Basic and acidic residues" evidence="1">
    <location>
        <begin position="45"/>
        <end position="69"/>
    </location>
</feature>
<dbReference type="EMBL" id="KZ613828">
    <property type="protein sequence ID" value="PMD58080.1"/>
    <property type="molecule type" value="Genomic_DNA"/>
</dbReference>
<feature type="compositionally biased region" description="Basic and acidic residues" evidence="1">
    <location>
        <begin position="1"/>
        <end position="10"/>
    </location>
</feature>
<dbReference type="Proteomes" id="UP000235371">
    <property type="component" value="Unassembled WGS sequence"/>
</dbReference>
<feature type="region of interest" description="Disordered" evidence="1">
    <location>
        <begin position="1"/>
        <end position="21"/>
    </location>
</feature>
<feature type="region of interest" description="Disordered" evidence="1">
    <location>
        <begin position="37"/>
        <end position="152"/>
    </location>
</feature>
<dbReference type="STRING" id="1095630.A0A2J6T4Y1"/>
<gene>
    <name evidence="2" type="ORF">K444DRAFT_631140</name>
</gene>
<proteinExistence type="predicted"/>
<accession>A0A2J6T4Y1</accession>
<dbReference type="InterPro" id="IPR021858">
    <property type="entry name" value="Fun_TF"/>
</dbReference>
<dbReference type="OrthoDB" id="4159781at2759"/>
<keyword evidence="3" id="KW-1185">Reference proteome</keyword>
<reference evidence="2 3" key="1">
    <citation type="submission" date="2016-04" db="EMBL/GenBank/DDBJ databases">
        <title>A degradative enzymes factory behind the ericoid mycorrhizal symbiosis.</title>
        <authorList>
            <consortium name="DOE Joint Genome Institute"/>
            <person name="Martino E."/>
            <person name="Morin E."/>
            <person name="Grelet G."/>
            <person name="Kuo A."/>
            <person name="Kohler A."/>
            <person name="Daghino S."/>
            <person name="Barry K."/>
            <person name="Choi C."/>
            <person name="Cichocki N."/>
            <person name="Clum A."/>
            <person name="Copeland A."/>
            <person name="Hainaut M."/>
            <person name="Haridas S."/>
            <person name="Labutti K."/>
            <person name="Lindquist E."/>
            <person name="Lipzen A."/>
            <person name="Khouja H.-R."/>
            <person name="Murat C."/>
            <person name="Ohm R."/>
            <person name="Olson A."/>
            <person name="Spatafora J."/>
            <person name="Veneault-Fourrey C."/>
            <person name="Henrissat B."/>
            <person name="Grigoriev I."/>
            <person name="Martin F."/>
            <person name="Perotto S."/>
        </authorList>
    </citation>
    <scope>NUCLEOTIDE SEQUENCE [LARGE SCALE GENOMIC DNA]</scope>
    <source>
        <strain evidence="2 3">E</strain>
    </source>
</reference>
<dbReference type="Pfam" id="PF11951">
    <property type="entry name" value="Fungal_trans_2"/>
    <property type="match status" value="1"/>
</dbReference>
<dbReference type="PANTHER" id="PTHR37540:SF5">
    <property type="entry name" value="TRANSCRIPTION FACTOR DOMAIN-CONTAINING PROTEIN"/>
    <property type="match status" value="1"/>
</dbReference>
<name>A0A2J6T4Y1_9HELO</name>
<evidence type="ECO:0000313" key="3">
    <source>
        <dbReference type="Proteomes" id="UP000235371"/>
    </source>
</evidence>
<dbReference type="InParanoid" id="A0A2J6T4Y1"/>
<feature type="compositionally biased region" description="Basic residues" evidence="1">
    <location>
        <begin position="105"/>
        <end position="117"/>
    </location>
</feature>
<sequence length="625" mass="69960">MAAPQNKDKQSLSACKNKAGASCEGNEQAYNFRFVEVGEPSQGGEDTRSTIRSHVMRDYYEKKGNRRQPDTIPELSPATSQKEGVLQQNHRFKVGPEGLQEVKAGRKKSKGTSRTKKVTNEATNISEPEGSQVHPHSISRATPSHQPEPPAFAISDHWHEQEEGETSEYGWGPAAAPDTGIAIGDALLPPQCEEDSRNIAPPKKIYSVSGVIDPFNALPILCVPRTEHLLHHAARGILSSRVMGPLRTKWLALATSDRAFFHVALSHYAGNYGLSRSEKDPMEAIRFRMEAMKIINERLAVVKTALTDGTLGTVASLASYEATNGSISNIRTHLKGLQRMVDVRGGLQEPNINPYALRLILWADLNCAIAMGRDPLFPGHENDWTGHLLCHYGSISEELSNEHPSRSYMSRETDVETLNLALNQNFESLRRLAQMNRDTEPISVDKEESKRDSDTLYRSERSLLVLSHIWGPRKFVTSGCLAAIIYTDNQLRGINFRAQIMERVVERLKLSIGVVLSNISQHDLNENAARAVLWALVVGTIASDIRPCRGWFVERVVDFCDALDLQTWEEIERILKGFLWPPAWYTQGLILWNEVEENRLMKYTTFPEDSVADNSGAERGVLEWF</sequence>
<evidence type="ECO:0000313" key="2">
    <source>
        <dbReference type="EMBL" id="PMD58080.1"/>
    </source>
</evidence>
<protein>
    <submittedName>
        <fullName evidence="2">Uncharacterized protein</fullName>
    </submittedName>
</protein>